<evidence type="ECO:0000256" key="4">
    <source>
        <dbReference type="ARBA" id="ARBA00022801"/>
    </source>
</evidence>
<dbReference type="CDD" id="cd07025">
    <property type="entry name" value="Peptidase_S66"/>
    <property type="match status" value="1"/>
</dbReference>
<proteinExistence type="inferred from homology"/>
<dbReference type="InterPro" id="IPR040921">
    <property type="entry name" value="Peptidase_S66C"/>
</dbReference>
<evidence type="ECO:0000256" key="1">
    <source>
        <dbReference type="ARBA" id="ARBA00010233"/>
    </source>
</evidence>
<reference evidence="9" key="1">
    <citation type="submission" date="2019-09" db="EMBL/GenBank/DDBJ databases">
        <authorList>
            <person name="Ashton P.M."/>
            <person name="Dallman T."/>
            <person name="Nair S."/>
            <person name="De Pinna E."/>
            <person name="Peters T."/>
            <person name="Grant K."/>
        </authorList>
    </citation>
    <scope>NUCLEOTIDE SEQUENCE</scope>
    <source>
        <strain evidence="9">800627</strain>
    </source>
</reference>
<feature type="active site" description="Charge relay system" evidence="6">
    <location>
        <position position="270"/>
    </location>
</feature>
<evidence type="ECO:0000256" key="6">
    <source>
        <dbReference type="PIRSR" id="PIRSR028757-1"/>
    </source>
</evidence>
<gene>
    <name evidence="9" type="primary">ldcA</name>
    <name evidence="9" type="ORF">F2K26_17260</name>
</gene>
<name>A0A3Y6JY62_SALET</name>
<evidence type="ECO:0000259" key="7">
    <source>
        <dbReference type="Pfam" id="PF02016"/>
    </source>
</evidence>
<feature type="domain" description="LD-carboxypeptidase N-terminal" evidence="7">
    <location>
        <begin position="6"/>
        <end position="126"/>
    </location>
</feature>
<dbReference type="PANTHER" id="PTHR30237">
    <property type="entry name" value="MURAMOYLTETRAPEPTIDE CARBOXYPEPTIDASE"/>
    <property type="match status" value="1"/>
</dbReference>
<dbReference type="InterPro" id="IPR029062">
    <property type="entry name" value="Class_I_gatase-like"/>
</dbReference>
<dbReference type="SUPFAM" id="SSF141986">
    <property type="entry name" value="LD-carboxypeptidase A C-terminal domain-like"/>
    <property type="match status" value="1"/>
</dbReference>
<keyword evidence="2 9" id="KW-0121">Carboxypeptidase</keyword>
<dbReference type="SUPFAM" id="SSF52317">
    <property type="entry name" value="Class I glutamine amidotransferase-like"/>
    <property type="match status" value="1"/>
</dbReference>
<dbReference type="NCBIfam" id="NF008424">
    <property type="entry name" value="PRK11253.1"/>
    <property type="match status" value="1"/>
</dbReference>
<evidence type="ECO:0000256" key="2">
    <source>
        <dbReference type="ARBA" id="ARBA00022645"/>
    </source>
</evidence>
<dbReference type="EMBL" id="AAKTON010000026">
    <property type="protein sequence ID" value="ECV5679499.1"/>
    <property type="molecule type" value="Genomic_DNA"/>
</dbReference>
<dbReference type="InterPro" id="IPR027478">
    <property type="entry name" value="LdcA_N"/>
</dbReference>
<dbReference type="Gene3D" id="3.50.30.60">
    <property type="entry name" value="LD-carboxypeptidase A C-terminal domain-like"/>
    <property type="match status" value="1"/>
</dbReference>
<evidence type="ECO:0000256" key="3">
    <source>
        <dbReference type="ARBA" id="ARBA00022670"/>
    </source>
</evidence>
<keyword evidence="3" id="KW-0645">Protease</keyword>
<dbReference type="Pfam" id="PF17676">
    <property type="entry name" value="Peptidase_S66C"/>
    <property type="match status" value="1"/>
</dbReference>
<keyword evidence="5" id="KW-0720">Serine protease</keyword>
<dbReference type="EC" id="3.4.17.13" evidence="9"/>
<comment type="caution">
    <text evidence="9">The sequence shown here is derived from an EMBL/GenBank/DDBJ whole genome shotgun (WGS) entry which is preliminary data.</text>
</comment>
<comment type="similarity">
    <text evidence="1">Belongs to the peptidase S66 family.</text>
</comment>
<organism evidence="9">
    <name type="scientific">Salmonella enterica I</name>
    <dbReference type="NCBI Taxonomy" id="59201"/>
    <lineage>
        <taxon>Bacteria</taxon>
        <taxon>Pseudomonadati</taxon>
        <taxon>Pseudomonadota</taxon>
        <taxon>Gammaproteobacteria</taxon>
        <taxon>Enterobacterales</taxon>
        <taxon>Enterobacteriaceae</taxon>
        <taxon>Salmonella</taxon>
    </lineage>
</organism>
<dbReference type="InterPro" id="IPR040449">
    <property type="entry name" value="Peptidase_S66_N"/>
</dbReference>
<dbReference type="Pfam" id="PF02016">
    <property type="entry name" value="Peptidase_S66"/>
    <property type="match status" value="1"/>
</dbReference>
<dbReference type="GO" id="GO:0006508">
    <property type="term" value="P:proteolysis"/>
    <property type="evidence" value="ECO:0007669"/>
    <property type="project" value="UniProtKB-KW"/>
</dbReference>
<feature type="active site" description="Charge relay system" evidence="6">
    <location>
        <position position="200"/>
    </location>
</feature>
<dbReference type="InterPro" id="IPR003507">
    <property type="entry name" value="S66_fam"/>
</dbReference>
<evidence type="ECO:0000313" key="9">
    <source>
        <dbReference type="EMBL" id="ECV5679499.1"/>
    </source>
</evidence>
<dbReference type="Gene3D" id="3.40.50.10740">
    <property type="entry name" value="Class I glutamine amidotransferase-like"/>
    <property type="match status" value="1"/>
</dbReference>
<feature type="active site" description="Nucleophile" evidence="6">
    <location>
        <position position="106"/>
    </location>
</feature>
<sequence>MSLFHLIAPSGYCINQQAALRGVQRLTDAGHQVENDEVIRRRYQRFAGTDAERLADVNSLASLTSPDTIVMPVRGGYGASRLLDRIDWQALASRQQHDPLLICGHSDFTAIQAGLLAQANVITFSGPMLAANFGAETLNTFTEQHFWLALRKAQFTVEWQGDGPQCDVQGTLWGGNLAMLISLIGTPWMPTIDKGILVLEDVNEHPFRVERMLLQLEYAGILNRQSAIVLGSFSGAAPNEYDAGYSLESVYAFLRSRLSVPLITGLDFGHEQRTVTLPIGANATLKNTRQGTQLTLSGHPTLQL</sequence>
<dbReference type="AlphaFoldDB" id="A0A3Y6JY62"/>
<dbReference type="PANTHER" id="PTHR30237:SF2">
    <property type="entry name" value="MUREIN TETRAPEPTIDE CARBOXYPEPTIDASE"/>
    <property type="match status" value="1"/>
</dbReference>
<feature type="domain" description="LD-carboxypeptidase C-terminal" evidence="8">
    <location>
        <begin position="169"/>
        <end position="285"/>
    </location>
</feature>
<evidence type="ECO:0000259" key="8">
    <source>
        <dbReference type="Pfam" id="PF17676"/>
    </source>
</evidence>
<dbReference type="PIRSF" id="PIRSF028757">
    <property type="entry name" value="LD-carboxypeptidase"/>
    <property type="match status" value="1"/>
</dbReference>
<accession>A0A3Y6JY62</accession>
<dbReference type="InterPro" id="IPR027461">
    <property type="entry name" value="Carboxypeptidase_A_C_sf"/>
</dbReference>
<dbReference type="GO" id="GO:0106415">
    <property type="term" value="F:muramoyltetrapeptide carboxypeptidase activity"/>
    <property type="evidence" value="ECO:0007669"/>
    <property type="project" value="UniProtKB-EC"/>
</dbReference>
<dbReference type="GO" id="GO:0008236">
    <property type="term" value="F:serine-type peptidase activity"/>
    <property type="evidence" value="ECO:0007669"/>
    <property type="project" value="UniProtKB-KW"/>
</dbReference>
<protein>
    <submittedName>
        <fullName evidence="9">Muramoyltetrapeptide carboxypeptidase</fullName>
        <ecNumber evidence="9">3.4.17.13</ecNumber>
    </submittedName>
</protein>
<keyword evidence="4 9" id="KW-0378">Hydrolase</keyword>
<evidence type="ECO:0000256" key="5">
    <source>
        <dbReference type="ARBA" id="ARBA00022825"/>
    </source>
</evidence>